<protein>
    <submittedName>
        <fullName evidence="3">Por secretion system C-terminal sorting domain-containing protein</fullName>
    </submittedName>
</protein>
<keyword evidence="4" id="KW-1185">Reference proteome</keyword>
<evidence type="ECO:0000256" key="1">
    <source>
        <dbReference type="ARBA" id="ARBA00022729"/>
    </source>
</evidence>
<keyword evidence="1" id="KW-0732">Signal</keyword>
<evidence type="ECO:0000313" key="4">
    <source>
        <dbReference type="Proteomes" id="UP000184611"/>
    </source>
</evidence>
<dbReference type="STRING" id="416016.SAMN05443547_2143"/>
<dbReference type="AlphaFoldDB" id="A0A1M7ZY83"/>
<organism evidence="3 4">
    <name type="scientific">Flavobacterium cucumis</name>
    <dbReference type="NCBI Taxonomy" id="416016"/>
    <lineage>
        <taxon>Bacteria</taxon>
        <taxon>Pseudomonadati</taxon>
        <taxon>Bacteroidota</taxon>
        <taxon>Flavobacteriia</taxon>
        <taxon>Flavobacteriales</taxon>
        <taxon>Flavobacteriaceae</taxon>
        <taxon>Flavobacterium</taxon>
    </lineage>
</organism>
<dbReference type="OrthoDB" id="1448302at2"/>
<dbReference type="InterPro" id="IPR026444">
    <property type="entry name" value="Secre_tail"/>
</dbReference>
<name>A0A1M7ZY83_9FLAO</name>
<sequence length="152" mass="17221">MKATVLFLFFSVNCISQQLYRQTFSGGYTTSANGKSLIGEVFNRNYSDGNLTVGESILYQIALLNTLSIDDVNNQNSDVLVYPNPVENELFVQHQEITNWHVRIYDVIGKQLTSTFVNQGSINLSFLSSGTYYLFFTNEEHSVNVTKKIIKK</sequence>
<dbReference type="Pfam" id="PF18962">
    <property type="entry name" value="Por_Secre_tail"/>
    <property type="match status" value="1"/>
</dbReference>
<reference evidence="4" key="1">
    <citation type="submission" date="2016-12" db="EMBL/GenBank/DDBJ databases">
        <authorList>
            <person name="Varghese N."/>
            <person name="Submissions S."/>
        </authorList>
    </citation>
    <scope>NUCLEOTIDE SEQUENCE [LARGE SCALE GENOMIC DNA]</scope>
    <source>
        <strain evidence="4">DSM 18830</strain>
    </source>
</reference>
<accession>A0A1M7ZY83</accession>
<dbReference type="Proteomes" id="UP000184611">
    <property type="component" value="Unassembled WGS sequence"/>
</dbReference>
<evidence type="ECO:0000313" key="3">
    <source>
        <dbReference type="EMBL" id="SHO73770.1"/>
    </source>
</evidence>
<dbReference type="EMBL" id="FRYK01000004">
    <property type="protein sequence ID" value="SHO73770.1"/>
    <property type="molecule type" value="Genomic_DNA"/>
</dbReference>
<dbReference type="NCBIfam" id="TIGR04183">
    <property type="entry name" value="Por_Secre_tail"/>
    <property type="match status" value="1"/>
</dbReference>
<dbReference type="RefSeq" id="WP_073584258.1">
    <property type="nucleotide sequence ID" value="NZ_CBCSEA010000007.1"/>
</dbReference>
<proteinExistence type="predicted"/>
<gene>
    <name evidence="3" type="ORF">SAMN05443547_2143</name>
</gene>
<feature type="domain" description="Secretion system C-terminal sorting" evidence="2">
    <location>
        <begin position="81"/>
        <end position="150"/>
    </location>
</feature>
<evidence type="ECO:0000259" key="2">
    <source>
        <dbReference type="Pfam" id="PF18962"/>
    </source>
</evidence>